<keyword evidence="3" id="KW-0862">Zinc</keyword>
<dbReference type="InterPro" id="IPR013083">
    <property type="entry name" value="Znf_RING/FYVE/PHD"/>
</dbReference>
<evidence type="ECO:0000259" key="6">
    <source>
        <dbReference type="PROSITE" id="PS50178"/>
    </source>
</evidence>
<reference evidence="7 8" key="1">
    <citation type="journal article" date="2023" name="G3 (Bethesda)">
        <title>A high-quality reference genome for the fission yeast Schizosaccharomyces osmophilus.</title>
        <authorList>
            <person name="Jia G.S."/>
            <person name="Zhang W.C."/>
            <person name="Liang Y."/>
            <person name="Liu X.H."/>
            <person name="Rhind N."/>
            <person name="Pidoux A."/>
            <person name="Brysch-Herzberg M."/>
            <person name="Du L.L."/>
        </authorList>
    </citation>
    <scope>NUCLEOTIDE SEQUENCE [LARGE SCALE GENOMIC DNA]</scope>
    <source>
        <strain evidence="7 8">CBS 15793</strain>
    </source>
</reference>
<keyword evidence="2 4" id="KW-0863">Zinc-finger</keyword>
<dbReference type="InterPro" id="IPR017455">
    <property type="entry name" value="Znf_FYVE-rel"/>
</dbReference>
<dbReference type="PANTHER" id="PTHR39490">
    <property type="entry name" value="ARRESTIN DOMAIN-CONTAINING PROTEIN D"/>
    <property type="match status" value="1"/>
</dbReference>
<keyword evidence="8" id="KW-1185">Reference proteome</keyword>
<evidence type="ECO:0000256" key="3">
    <source>
        <dbReference type="ARBA" id="ARBA00022833"/>
    </source>
</evidence>
<organism evidence="7 8">
    <name type="scientific">Schizosaccharomyces osmophilus</name>
    <dbReference type="NCBI Taxonomy" id="2545709"/>
    <lineage>
        <taxon>Eukaryota</taxon>
        <taxon>Fungi</taxon>
        <taxon>Dikarya</taxon>
        <taxon>Ascomycota</taxon>
        <taxon>Taphrinomycotina</taxon>
        <taxon>Schizosaccharomycetes</taxon>
        <taxon>Schizosaccharomycetales</taxon>
        <taxon>Schizosaccharomycetaceae</taxon>
        <taxon>Schizosaccharomyces</taxon>
    </lineage>
</organism>
<dbReference type="GeneID" id="80876771"/>
<evidence type="ECO:0000313" key="8">
    <source>
        <dbReference type="Proteomes" id="UP001212411"/>
    </source>
</evidence>
<dbReference type="InterPro" id="IPR000306">
    <property type="entry name" value="Znf_FYVE"/>
</dbReference>
<accession>A0AAF0AWA0</accession>
<proteinExistence type="predicted"/>
<feature type="domain" description="FYVE-type" evidence="6">
    <location>
        <begin position="143"/>
        <end position="199"/>
    </location>
</feature>
<dbReference type="EMBL" id="CP115612">
    <property type="protein sequence ID" value="WBW74431.1"/>
    <property type="molecule type" value="Genomic_DNA"/>
</dbReference>
<dbReference type="AlphaFoldDB" id="A0AAF0AWA0"/>
<dbReference type="Gene3D" id="4.10.860.20">
    <property type="entry name" value="Rabenosyn, Rab binding domain"/>
    <property type="match status" value="1"/>
</dbReference>
<dbReference type="InterPro" id="IPR052113">
    <property type="entry name" value="FYVE-type_Zinc_Finger"/>
</dbReference>
<dbReference type="KEGG" id="som:SOMG_03291"/>
<protein>
    <submittedName>
        <fullName evidence="7">Prevacuole/endosomal FYVE tethering component Pep7</fullName>
    </submittedName>
</protein>
<dbReference type="InterPro" id="IPR011011">
    <property type="entry name" value="Znf_FYVE_PHD"/>
</dbReference>
<gene>
    <name evidence="7" type="primary">pep7</name>
    <name evidence="7" type="ORF">SOMG_03291</name>
</gene>
<evidence type="ECO:0000256" key="2">
    <source>
        <dbReference type="ARBA" id="ARBA00022771"/>
    </source>
</evidence>
<feature type="compositionally biased region" description="Polar residues" evidence="5">
    <location>
        <begin position="13"/>
        <end position="28"/>
    </location>
</feature>
<evidence type="ECO:0000313" key="7">
    <source>
        <dbReference type="EMBL" id="WBW74431.1"/>
    </source>
</evidence>
<dbReference type="SUPFAM" id="SSF140125">
    <property type="entry name" value="Rabenosyn-5 Rab-binding domain-like"/>
    <property type="match status" value="1"/>
</dbReference>
<dbReference type="RefSeq" id="XP_056038674.1">
    <property type="nucleotide sequence ID" value="XM_056182082.1"/>
</dbReference>
<evidence type="ECO:0000256" key="1">
    <source>
        <dbReference type="ARBA" id="ARBA00022723"/>
    </source>
</evidence>
<dbReference type="PROSITE" id="PS00028">
    <property type="entry name" value="ZINC_FINGER_C2H2_1"/>
    <property type="match status" value="1"/>
</dbReference>
<dbReference type="Proteomes" id="UP001212411">
    <property type="component" value="Chromosome 2"/>
</dbReference>
<feature type="region of interest" description="Disordered" evidence="5">
    <location>
        <begin position="1"/>
        <end position="28"/>
    </location>
</feature>
<dbReference type="SMART" id="SM00064">
    <property type="entry name" value="FYVE"/>
    <property type="match status" value="2"/>
</dbReference>
<dbReference type="PANTHER" id="PTHR39490:SF8">
    <property type="entry name" value="ZINC FINGER FYVE DOMAIN-CONTAINING PROTEIN 21"/>
    <property type="match status" value="1"/>
</dbReference>
<name>A0AAF0AWA0_9SCHI</name>
<dbReference type="InterPro" id="IPR021565">
    <property type="entry name" value="Rbsn_Rab-bd"/>
</dbReference>
<dbReference type="PROSITE" id="PS50178">
    <property type="entry name" value="ZF_FYVE"/>
    <property type="match status" value="2"/>
</dbReference>
<sequence>MQNGKRRIGARVPSNNSRSTNHSESLSESISLQRSVECPICGLELPNLQSLNDHIDITHITLEEETQPKHQDFVNSWFLRTINGATTLHAKAAQRLLKLEPYEQNGDQTGAIGIEATKLTDPVIAREHWQPEVADMKCYDPTCDKVLNFVNGRIHCRRCGYVFCNYHTLYQAKLSVSAGYDPDFGFWSRVCKQCYENRPGYDDVHGQSRSRFPTFESFRKPIADKRRIEFLRLEKRMQRLQFLWSSEEVSVLDALLKNKAKKMEQEIVNWQEDSEVETCPECENEFTLTRRRRHCRLCGRVVCRFCVLEILHSNHFQNLLICNSCNQNYFKTLAFRKDKKHIPGYVLHINHLQVFRHALQNYIKLYKENLAELLSGSVVTQELLRKTKEVRQRFSDLCLKYESTIKKISSYSVNTEDEERLKHCICAEGKSFLQETALHLQAIPRLQVGQSWSSQMEQDTLARKKEAEEKQNEYMQMKIVIEEQVFLVEDMIRKAKLKRKFSEVDTLVQSLRPLQDEIRKLEESIEELNVS</sequence>
<keyword evidence="1" id="KW-0479">Metal-binding</keyword>
<dbReference type="SUPFAM" id="SSF57903">
    <property type="entry name" value="FYVE/PHD zinc finger"/>
    <property type="match status" value="2"/>
</dbReference>
<dbReference type="Pfam" id="PF01363">
    <property type="entry name" value="FYVE"/>
    <property type="match status" value="2"/>
</dbReference>
<dbReference type="Pfam" id="PF11464">
    <property type="entry name" value="Rbsn"/>
    <property type="match status" value="1"/>
</dbReference>
<dbReference type="InterPro" id="IPR036531">
    <property type="entry name" value="Rbsn_Rab-bd_sf"/>
</dbReference>
<evidence type="ECO:0000256" key="4">
    <source>
        <dbReference type="PROSITE-ProRule" id="PRU00091"/>
    </source>
</evidence>
<feature type="domain" description="FYVE-type" evidence="6">
    <location>
        <begin position="273"/>
        <end position="330"/>
    </location>
</feature>
<dbReference type="GO" id="GO:0008270">
    <property type="term" value="F:zinc ion binding"/>
    <property type="evidence" value="ECO:0007669"/>
    <property type="project" value="UniProtKB-KW"/>
</dbReference>
<dbReference type="InterPro" id="IPR013087">
    <property type="entry name" value="Znf_C2H2_type"/>
</dbReference>
<dbReference type="Gene3D" id="3.30.40.10">
    <property type="entry name" value="Zinc/RING finger domain, C3HC4 (zinc finger)"/>
    <property type="match status" value="2"/>
</dbReference>
<evidence type="ECO:0000256" key="5">
    <source>
        <dbReference type="SAM" id="MobiDB-lite"/>
    </source>
</evidence>